<name>A0AAE0XQB7_9GAST</name>
<reference evidence="1" key="1">
    <citation type="journal article" date="2023" name="G3 (Bethesda)">
        <title>A reference genome for the long-term kleptoplast-retaining sea slug Elysia crispata morphotype clarki.</title>
        <authorList>
            <person name="Eastman K.E."/>
            <person name="Pendleton A.L."/>
            <person name="Shaikh M.A."/>
            <person name="Suttiyut T."/>
            <person name="Ogas R."/>
            <person name="Tomko P."/>
            <person name="Gavelis G."/>
            <person name="Widhalm J.R."/>
            <person name="Wisecaver J.H."/>
        </authorList>
    </citation>
    <scope>NUCLEOTIDE SEQUENCE</scope>
    <source>
        <strain evidence="1">ECLA1</strain>
    </source>
</reference>
<dbReference type="AlphaFoldDB" id="A0AAE0XQB7"/>
<dbReference type="EMBL" id="JAWDGP010007898">
    <property type="protein sequence ID" value="KAK3701044.1"/>
    <property type="molecule type" value="Genomic_DNA"/>
</dbReference>
<evidence type="ECO:0000313" key="1">
    <source>
        <dbReference type="EMBL" id="KAK3701044.1"/>
    </source>
</evidence>
<proteinExistence type="predicted"/>
<organism evidence="1 2">
    <name type="scientific">Elysia crispata</name>
    <name type="common">lettuce slug</name>
    <dbReference type="NCBI Taxonomy" id="231223"/>
    <lineage>
        <taxon>Eukaryota</taxon>
        <taxon>Metazoa</taxon>
        <taxon>Spiralia</taxon>
        <taxon>Lophotrochozoa</taxon>
        <taxon>Mollusca</taxon>
        <taxon>Gastropoda</taxon>
        <taxon>Heterobranchia</taxon>
        <taxon>Euthyneura</taxon>
        <taxon>Panpulmonata</taxon>
        <taxon>Sacoglossa</taxon>
        <taxon>Placobranchoidea</taxon>
        <taxon>Plakobranchidae</taxon>
        <taxon>Elysia</taxon>
    </lineage>
</organism>
<comment type="caution">
    <text evidence="1">The sequence shown here is derived from an EMBL/GenBank/DDBJ whole genome shotgun (WGS) entry which is preliminary data.</text>
</comment>
<protein>
    <submittedName>
        <fullName evidence="1">Uncharacterized protein</fullName>
    </submittedName>
</protein>
<evidence type="ECO:0000313" key="2">
    <source>
        <dbReference type="Proteomes" id="UP001283361"/>
    </source>
</evidence>
<feature type="non-terminal residue" evidence="1">
    <location>
        <position position="1"/>
    </location>
</feature>
<accession>A0AAE0XQB7</accession>
<dbReference type="Proteomes" id="UP001283361">
    <property type="component" value="Unassembled WGS sequence"/>
</dbReference>
<gene>
    <name evidence="1" type="ORF">RRG08_040585</name>
</gene>
<keyword evidence="2" id="KW-1185">Reference proteome</keyword>
<sequence>FLRVENIVHQYQRLLSAKRRPDLWVQMSAYISASPANWTCDVGRNRLQ</sequence>